<name>A0AAE3GSA9_9CYAN</name>
<reference evidence="2" key="1">
    <citation type="submission" date="2022-06" db="EMBL/GenBank/DDBJ databases">
        <title>New cyanobacteria of genus Symplocastrum in benthos of Lake Baikal.</title>
        <authorList>
            <person name="Sorokovikova E."/>
            <person name="Tikhonova I."/>
            <person name="Krasnopeev A."/>
            <person name="Evseev P."/>
            <person name="Gladkikh A."/>
            <person name="Belykh O."/>
        </authorList>
    </citation>
    <scope>NUCLEOTIDE SEQUENCE</scope>
    <source>
        <strain evidence="2">BBK-W-15</strain>
    </source>
</reference>
<evidence type="ECO:0000313" key="3">
    <source>
        <dbReference type="Proteomes" id="UP001204953"/>
    </source>
</evidence>
<evidence type="ECO:0000259" key="1">
    <source>
        <dbReference type="Pfam" id="PF08670"/>
    </source>
</evidence>
<protein>
    <submittedName>
        <fullName evidence="2">MEKHLA domain-containing protein</fullName>
    </submittedName>
</protein>
<dbReference type="EMBL" id="JAMZMM010000089">
    <property type="protein sequence ID" value="MCP2729042.1"/>
    <property type="molecule type" value="Genomic_DNA"/>
</dbReference>
<dbReference type="RefSeq" id="WP_254011831.1">
    <property type="nucleotide sequence ID" value="NZ_JAMZMM010000089.1"/>
</dbReference>
<evidence type="ECO:0000313" key="2">
    <source>
        <dbReference type="EMBL" id="MCP2729042.1"/>
    </source>
</evidence>
<feature type="domain" description="MEKHLA" evidence="1">
    <location>
        <begin position="18"/>
        <end position="156"/>
    </location>
</feature>
<sequence length="159" mass="18394">MSSVIELPWQEERIIHQCQRLLYSFNYWLGHSLLDISGTPIEIAEALFEAPFVLVSHGTEPDPIFNYGNRKALQLWELDWQQFTQMPSRKTAEPVVQEERDRLLAETNTKGFVSNFSGVRISSTGQRFKIENGIVWNVLDQNNQRCGQAAVYSKCQFIR</sequence>
<gene>
    <name evidence="2" type="ORF">NJ959_11295</name>
</gene>
<accession>A0AAE3GSA9</accession>
<dbReference type="InterPro" id="IPR013978">
    <property type="entry name" value="MEKHLA"/>
</dbReference>
<comment type="caution">
    <text evidence="2">The sequence shown here is derived from an EMBL/GenBank/DDBJ whole genome shotgun (WGS) entry which is preliminary data.</text>
</comment>
<organism evidence="2 3">
    <name type="scientific">Limnofasciculus baicalensis BBK-W-15</name>
    <dbReference type="NCBI Taxonomy" id="2699891"/>
    <lineage>
        <taxon>Bacteria</taxon>
        <taxon>Bacillati</taxon>
        <taxon>Cyanobacteriota</taxon>
        <taxon>Cyanophyceae</taxon>
        <taxon>Coleofasciculales</taxon>
        <taxon>Coleofasciculaceae</taxon>
        <taxon>Limnofasciculus</taxon>
        <taxon>Limnofasciculus baicalensis</taxon>
    </lineage>
</organism>
<keyword evidence="3" id="KW-1185">Reference proteome</keyword>
<dbReference type="Proteomes" id="UP001204953">
    <property type="component" value="Unassembled WGS sequence"/>
</dbReference>
<dbReference type="Pfam" id="PF08670">
    <property type="entry name" value="MEKHLA"/>
    <property type="match status" value="1"/>
</dbReference>
<dbReference type="AlphaFoldDB" id="A0AAE3GSA9"/>
<proteinExistence type="predicted"/>